<sequence length="307" mass="32690">MKDLDLTTLRLFVAACDLGNIARAGEQQHIGSSAISKRMALLEEQVQAPLLERHRRGVVPTAAGLMLLEHARAMLASADRAARDMAAYQHGVKGQVRILASVSSIAESLPDDIAAFLQKPEHAQIRVDIEELTSSEIIRSIREGLALVGVCWNAADLEGLQTLPYRCDTLAVAVPAGHPLALRDSCSFSETLDCEHVGLPASTAVYTMLARAAAIIGRPINYRAVVSSFDATIRCVRAGLGVAIMPREILGMAGSGHGGQGVQGVNMVPLTDAWARRQFAICFRDGSRLSPAARTLVDYLAGCAQAG</sequence>
<protein>
    <submittedName>
        <fullName evidence="6">DNA-binding transcriptional regulator, LysR family</fullName>
    </submittedName>
</protein>
<keyword evidence="4" id="KW-0804">Transcription</keyword>
<dbReference type="GeneID" id="94693026"/>
<dbReference type="InterPro" id="IPR050950">
    <property type="entry name" value="HTH-type_LysR_regulators"/>
</dbReference>
<dbReference type="GO" id="GO:0003700">
    <property type="term" value="F:DNA-binding transcription factor activity"/>
    <property type="evidence" value="ECO:0007669"/>
    <property type="project" value="InterPro"/>
</dbReference>
<dbReference type="AlphaFoldDB" id="A0A1H3U4R7"/>
<dbReference type="InterPro" id="IPR036388">
    <property type="entry name" value="WH-like_DNA-bd_sf"/>
</dbReference>
<evidence type="ECO:0000313" key="6">
    <source>
        <dbReference type="EMBL" id="SDZ57450.1"/>
    </source>
</evidence>
<dbReference type="EMBL" id="FNPE01000037">
    <property type="protein sequence ID" value="SDZ57450.1"/>
    <property type="molecule type" value="Genomic_DNA"/>
</dbReference>
<dbReference type="InterPro" id="IPR036390">
    <property type="entry name" value="WH_DNA-bd_sf"/>
</dbReference>
<dbReference type="PANTHER" id="PTHR30419:SF2">
    <property type="entry name" value="LYSR FAMILY TRANSCRIPTIONAL REGULATOR"/>
    <property type="match status" value="1"/>
</dbReference>
<keyword evidence="3 6" id="KW-0238">DNA-binding</keyword>
<dbReference type="Pfam" id="PF00126">
    <property type="entry name" value="HTH_1"/>
    <property type="match status" value="1"/>
</dbReference>
<keyword evidence="2" id="KW-0805">Transcription regulation</keyword>
<dbReference type="CDD" id="cd08421">
    <property type="entry name" value="PBP2_LTTR_like_1"/>
    <property type="match status" value="1"/>
</dbReference>
<dbReference type="PANTHER" id="PTHR30419">
    <property type="entry name" value="HTH-TYPE TRANSCRIPTIONAL REGULATOR YBHD"/>
    <property type="match status" value="1"/>
</dbReference>
<evidence type="ECO:0000256" key="1">
    <source>
        <dbReference type="ARBA" id="ARBA00009437"/>
    </source>
</evidence>
<dbReference type="RefSeq" id="WP_074923939.1">
    <property type="nucleotide sequence ID" value="NZ_CP141274.1"/>
</dbReference>
<dbReference type="Proteomes" id="UP000183417">
    <property type="component" value="Unassembled WGS sequence"/>
</dbReference>
<evidence type="ECO:0000256" key="4">
    <source>
        <dbReference type="ARBA" id="ARBA00023163"/>
    </source>
</evidence>
<accession>A0A1H3U4R7</accession>
<evidence type="ECO:0000259" key="5">
    <source>
        <dbReference type="PROSITE" id="PS50931"/>
    </source>
</evidence>
<dbReference type="SUPFAM" id="SSF46785">
    <property type="entry name" value="Winged helix' DNA-binding domain"/>
    <property type="match status" value="1"/>
</dbReference>
<reference evidence="6 7" key="1">
    <citation type="submission" date="2016-10" db="EMBL/GenBank/DDBJ databases">
        <authorList>
            <person name="de Groot N.N."/>
        </authorList>
    </citation>
    <scope>NUCLEOTIDE SEQUENCE [LARGE SCALE GENOMIC DNA]</scope>
    <source>
        <strain evidence="6 7">LMG 24775</strain>
    </source>
</reference>
<dbReference type="Pfam" id="PF03466">
    <property type="entry name" value="LysR_substrate"/>
    <property type="match status" value="1"/>
</dbReference>
<dbReference type="GO" id="GO:0003677">
    <property type="term" value="F:DNA binding"/>
    <property type="evidence" value="ECO:0007669"/>
    <property type="project" value="UniProtKB-KW"/>
</dbReference>
<dbReference type="SUPFAM" id="SSF53850">
    <property type="entry name" value="Periplasmic binding protein-like II"/>
    <property type="match status" value="1"/>
</dbReference>
<dbReference type="PROSITE" id="PS50931">
    <property type="entry name" value="HTH_LYSR"/>
    <property type="match status" value="1"/>
</dbReference>
<dbReference type="Gene3D" id="1.10.10.10">
    <property type="entry name" value="Winged helix-like DNA-binding domain superfamily/Winged helix DNA-binding domain"/>
    <property type="match status" value="1"/>
</dbReference>
<dbReference type="InterPro" id="IPR005119">
    <property type="entry name" value="LysR_subst-bd"/>
</dbReference>
<dbReference type="GO" id="GO:0005829">
    <property type="term" value="C:cytosol"/>
    <property type="evidence" value="ECO:0007669"/>
    <property type="project" value="TreeGrafter"/>
</dbReference>
<name>A0A1H3U4R7_9BURK</name>
<organism evidence="6 7">
    <name type="scientific">Delftia lacustris</name>
    <dbReference type="NCBI Taxonomy" id="558537"/>
    <lineage>
        <taxon>Bacteria</taxon>
        <taxon>Pseudomonadati</taxon>
        <taxon>Pseudomonadota</taxon>
        <taxon>Betaproteobacteria</taxon>
        <taxon>Burkholderiales</taxon>
        <taxon>Comamonadaceae</taxon>
        <taxon>Delftia</taxon>
    </lineage>
</organism>
<comment type="similarity">
    <text evidence="1">Belongs to the LysR transcriptional regulatory family.</text>
</comment>
<evidence type="ECO:0000313" key="7">
    <source>
        <dbReference type="Proteomes" id="UP000183417"/>
    </source>
</evidence>
<gene>
    <name evidence="6" type="ORF">SAMN05421547_13738</name>
</gene>
<dbReference type="InterPro" id="IPR000847">
    <property type="entry name" value="LysR_HTH_N"/>
</dbReference>
<evidence type="ECO:0000256" key="3">
    <source>
        <dbReference type="ARBA" id="ARBA00023125"/>
    </source>
</evidence>
<evidence type="ECO:0000256" key="2">
    <source>
        <dbReference type="ARBA" id="ARBA00023015"/>
    </source>
</evidence>
<feature type="domain" description="HTH lysR-type" evidence="5">
    <location>
        <begin position="4"/>
        <end position="61"/>
    </location>
</feature>
<proteinExistence type="inferred from homology"/>
<dbReference type="Gene3D" id="3.40.190.290">
    <property type="match status" value="1"/>
</dbReference>